<dbReference type="Pfam" id="PF18962">
    <property type="entry name" value="Por_Secre_tail"/>
    <property type="match status" value="1"/>
</dbReference>
<dbReference type="NCBIfam" id="TIGR04183">
    <property type="entry name" value="Por_Secre_tail"/>
    <property type="match status" value="1"/>
</dbReference>
<dbReference type="OrthoDB" id="5381604at2"/>
<evidence type="ECO:0000259" key="3">
    <source>
        <dbReference type="Pfam" id="PF18962"/>
    </source>
</evidence>
<evidence type="ECO:0000256" key="2">
    <source>
        <dbReference type="SAM" id="SignalP"/>
    </source>
</evidence>
<keyword evidence="1 2" id="KW-0732">Signal</keyword>
<evidence type="ECO:0000256" key="1">
    <source>
        <dbReference type="ARBA" id="ARBA00022729"/>
    </source>
</evidence>
<protein>
    <submittedName>
        <fullName evidence="4">T9SS type A sorting domain-containing protein</fullName>
    </submittedName>
</protein>
<dbReference type="InterPro" id="IPR026444">
    <property type="entry name" value="Secre_tail"/>
</dbReference>
<sequence>MEVKKLLKSKVIKASALLGLSLLSLNTNAQTNVTVDANATWLSAMLWFTNVPGEPFENYAGDWPLDALKTTLNTTDNTVSLYPNYSAYTPGDPTWSNGPIGNKIMLALSYVQDDALVGQNMTFSGTVISNTLVDGYTVQAFIKVLDANYSSPPLAELVIELDEEGNFTLPANVGQYPAAAHVQYGFMTRGLNANPVDEAAFGKMVVGGGEPGQPSTDTTVTIDNDSNLIGYANWFQLDGTTYINGGEWGVDALKTVVNTDNTLDLHPNFSAYGDGTDAEWANGAVGTRVFEGNTYVQDDALAGQTFNYTGHTISNTLATGYTGIAFVKIFDANYANLQMTTAPLVAGEDFNIVATAAAGSHVQYGYSVTGVNANPTQESALGFARVGQESTSGLTDLVKKSVAIYPNPATNALNIAAQDGIDSVQIFNMLGQKVIDANPNQATATINVSGFKAGVYIVNTIANGKQSSARFIKQ</sequence>
<proteinExistence type="predicted"/>
<comment type="caution">
    <text evidence="4">The sequence shown here is derived from an EMBL/GenBank/DDBJ whole genome shotgun (WGS) entry which is preliminary data.</text>
</comment>
<name>A0A552UYQ8_9FLAO</name>
<evidence type="ECO:0000313" key="5">
    <source>
        <dbReference type="Proteomes" id="UP000320643"/>
    </source>
</evidence>
<dbReference type="RefSeq" id="WP_143374089.1">
    <property type="nucleotide sequence ID" value="NZ_VJVZ01000009.1"/>
</dbReference>
<keyword evidence="5" id="KW-1185">Reference proteome</keyword>
<organism evidence="4 5">
    <name type="scientific">Flavobacterium zepuense</name>
    <dbReference type="NCBI Taxonomy" id="2593302"/>
    <lineage>
        <taxon>Bacteria</taxon>
        <taxon>Pseudomonadati</taxon>
        <taxon>Bacteroidota</taxon>
        <taxon>Flavobacteriia</taxon>
        <taxon>Flavobacteriales</taxon>
        <taxon>Flavobacteriaceae</taxon>
        <taxon>Flavobacterium</taxon>
    </lineage>
</organism>
<dbReference type="AlphaFoldDB" id="A0A552UYQ8"/>
<evidence type="ECO:0000313" key="4">
    <source>
        <dbReference type="EMBL" id="TRW23375.1"/>
    </source>
</evidence>
<feature type="signal peptide" evidence="2">
    <location>
        <begin position="1"/>
        <end position="29"/>
    </location>
</feature>
<feature type="chain" id="PRO_5022056999" evidence="2">
    <location>
        <begin position="30"/>
        <end position="474"/>
    </location>
</feature>
<reference evidence="4 5" key="1">
    <citation type="submission" date="2019-07" db="EMBL/GenBank/DDBJ databases">
        <title>Flavobacterium sp. nov., isolated from glacier ice.</title>
        <authorList>
            <person name="Liu Q."/>
            <person name="Xin Y.-H."/>
        </authorList>
    </citation>
    <scope>NUCLEOTIDE SEQUENCE [LARGE SCALE GENOMIC DNA]</scope>
    <source>
        <strain evidence="4 5">ZT4R6</strain>
    </source>
</reference>
<feature type="domain" description="Secretion system C-terminal sorting" evidence="3">
    <location>
        <begin position="404"/>
        <end position="471"/>
    </location>
</feature>
<gene>
    <name evidence="4" type="ORF">FMM05_14375</name>
</gene>
<dbReference type="Proteomes" id="UP000320643">
    <property type="component" value="Unassembled WGS sequence"/>
</dbReference>
<accession>A0A552UYQ8</accession>
<dbReference type="EMBL" id="VJVZ01000009">
    <property type="protein sequence ID" value="TRW23375.1"/>
    <property type="molecule type" value="Genomic_DNA"/>
</dbReference>